<evidence type="ECO:0000256" key="3">
    <source>
        <dbReference type="ARBA" id="ARBA00022980"/>
    </source>
</evidence>
<dbReference type="InterPro" id="IPR036736">
    <property type="entry name" value="ACP-like_sf"/>
</dbReference>
<dbReference type="GO" id="GO:0005840">
    <property type="term" value="C:ribosome"/>
    <property type="evidence" value="ECO:0007669"/>
    <property type="project" value="UniProtKB-KW"/>
</dbReference>
<organism evidence="7 8">
    <name type="scientific">Hyphopichia burtonii NRRL Y-1933</name>
    <dbReference type="NCBI Taxonomy" id="984485"/>
    <lineage>
        <taxon>Eukaryota</taxon>
        <taxon>Fungi</taxon>
        <taxon>Dikarya</taxon>
        <taxon>Ascomycota</taxon>
        <taxon>Saccharomycotina</taxon>
        <taxon>Pichiomycetes</taxon>
        <taxon>Debaryomycetaceae</taxon>
        <taxon>Hyphopichia</taxon>
    </lineage>
</organism>
<dbReference type="RefSeq" id="XP_020075216.1">
    <property type="nucleotide sequence ID" value="XM_020219819.1"/>
</dbReference>
<proteinExistence type="inferred from homology"/>
<comment type="similarity">
    <text evidence="2">Belongs to the mitochondrion-specific ribosomal protein mL50 family.</text>
</comment>
<keyword evidence="5" id="KW-0687">Ribonucleoprotein</keyword>
<evidence type="ECO:0000313" key="8">
    <source>
        <dbReference type="Proteomes" id="UP000095085"/>
    </source>
</evidence>
<name>A0A1E4RFW8_9ASCO</name>
<dbReference type="GeneID" id="30994369"/>
<sequence>MFRNICYRVAPAGAMKTSSIRMISSSAPRLFLGNLFGSREAKKHEELIEKQDDYTVDADSKIVILDETNSPNHKPFDAEADMPGFEVKNWKFTKVQQKDIETTYDIDSVNNTLITTYNELANASEQVSDLGSIKLNDLNFRFKYSKLLQQNLGFDISDYVFSTSHDLQILSDNLNQIINTRYVNERNPNGIVLRDEDFTAPNVYLNNELSDFEKEKFYEEILAKAKEA</sequence>
<dbReference type="Pfam" id="PF10501">
    <property type="entry name" value="Ribosomal_L50"/>
    <property type="match status" value="1"/>
</dbReference>
<dbReference type="GO" id="GO:1990904">
    <property type="term" value="C:ribonucleoprotein complex"/>
    <property type="evidence" value="ECO:0007669"/>
    <property type="project" value="UniProtKB-KW"/>
</dbReference>
<comment type="subcellular location">
    <subcellularLocation>
        <location evidence="1">Mitochondrion</location>
    </subcellularLocation>
</comment>
<evidence type="ECO:0000256" key="6">
    <source>
        <dbReference type="ARBA" id="ARBA00035183"/>
    </source>
</evidence>
<dbReference type="EMBL" id="KV454543">
    <property type="protein sequence ID" value="ODV66149.1"/>
    <property type="molecule type" value="Genomic_DNA"/>
</dbReference>
<evidence type="ECO:0000256" key="1">
    <source>
        <dbReference type="ARBA" id="ARBA00004173"/>
    </source>
</evidence>
<dbReference type="STRING" id="984485.A0A1E4RFW8"/>
<protein>
    <recommendedName>
        <fullName evidence="6">Large ribosomal subunit protein mL50</fullName>
    </recommendedName>
</protein>
<gene>
    <name evidence="7" type="ORF">HYPBUDRAFT_142450</name>
</gene>
<dbReference type="GO" id="GO:0005739">
    <property type="term" value="C:mitochondrion"/>
    <property type="evidence" value="ECO:0007669"/>
    <property type="project" value="UniProtKB-SubCell"/>
</dbReference>
<keyword evidence="4" id="KW-0496">Mitochondrion</keyword>
<reference evidence="8" key="1">
    <citation type="submission" date="2016-05" db="EMBL/GenBank/DDBJ databases">
        <title>Comparative genomics of biotechnologically important yeasts.</title>
        <authorList>
            <consortium name="DOE Joint Genome Institute"/>
            <person name="Riley R."/>
            <person name="Haridas S."/>
            <person name="Wolfe K.H."/>
            <person name="Lopes M.R."/>
            <person name="Hittinger C.T."/>
            <person name="Goker M."/>
            <person name="Salamov A."/>
            <person name="Wisecaver J."/>
            <person name="Long T.M."/>
            <person name="Aerts A.L."/>
            <person name="Barry K."/>
            <person name="Choi C."/>
            <person name="Clum A."/>
            <person name="Coughlan A.Y."/>
            <person name="Deshpande S."/>
            <person name="Douglass A.P."/>
            <person name="Hanson S.J."/>
            <person name="Klenk H.-P."/>
            <person name="Labutti K."/>
            <person name="Lapidus A."/>
            <person name="Lindquist E."/>
            <person name="Lipzen A."/>
            <person name="Meier-Kolthoff J.P."/>
            <person name="Ohm R.A."/>
            <person name="Otillar R.P."/>
            <person name="Pangilinan J."/>
            <person name="Peng Y."/>
            <person name="Rokas A."/>
            <person name="Rosa C.A."/>
            <person name="Scheuner C."/>
            <person name="Sibirny A.A."/>
            <person name="Slot J.C."/>
            <person name="Stielow J.B."/>
            <person name="Sun H."/>
            <person name="Kurtzman C.P."/>
            <person name="Blackwell M."/>
            <person name="Grigoriev I.V."/>
            <person name="Jeffries T.W."/>
        </authorList>
    </citation>
    <scope>NUCLEOTIDE SEQUENCE [LARGE SCALE GENOMIC DNA]</scope>
    <source>
        <strain evidence="8">NRRL Y-1933</strain>
    </source>
</reference>
<dbReference type="Gene3D" id="1.10.1200.10">
    <property type="entry name" value="ACP-like"/>
    <property type="match status" value="1"/>
</dbReference>
<dbReference type="OrthoDB" id="3980895at2759"/>
<accession>A0A1E4RFW8</accession>
<evidence type="ECO:0000256" key="5">
    <source>
        <dbReference type="ARBA" id="ARBA00023274"/>
    </source>
</evidence>
<dbReference type="InterPro" id="IPR018305">
    <property type="entry name" value="Ribosomal_m50"/>
</dbReference>
<dbReference type="Proteomes" id="UP000095085">
    <property type="component" value="Unassembled WGS sequence"/>
</dbReference>
<dbReference type="AlphaFoldDB" id="A0A1E4RFW8"/>
<evidence type="ECO:0000256" key="2">
    <source>
        <dbReference type="ARBA" id="ARBA00008860"/>
    </source>
</evidence>
<keyword evidence="8" id="KW-1185">Reference proteome</keyword>
<evidence type="ECO:0000313" key="7">
    <source>
        <dbReference type="EMBL" id="ODV66149.1"/>
    </source>
</evidence>
<evidence type="ECO:0000256" key="4">
    <source>
        <dbReference type="ARBA" id="ARBA00023128"/>
    </source>
</evidence>
<keyword evidence="3" id="KW-0689">Ribosomal protein</keyword>